<dbReference type="STRING" id="220664.PFL_1979"/>
<name>Q4KF85_PSEF5</name>
<reference evidence="1 2" key="1">
    <citation type="journal article" date="2005" name="Nat. Biotechnol.">
        <title>Complete genome sequence of the plant commensal Pseudomonas fluorescens Pf-5.</title>
        <authorList>
            <person name="Paulsen I.T."/>
            <person name="Press C.M."/>
            <person name="Ravel J."/>
            <person name="Kobayashi D.Y."/>
            <person name="Myers G.S."/>
            <person name="Mavrodi D.V."/>
            <person name="DeBoy R.T."/>
            <person name="Seshadri R."/>
            <person name="Ren Q."/>
            <person name="Madupu R."/>
            <person name="Dodson R.J."/>
            <person name="Durkin A.S."/>
            <person name="Brinkac L.M."/>
            <person name="Daugherty S.C."/>
            <person name="Sullivan S.A."/>
            <person name="Rosovitz M.J."/>
            <person name="Gwinn M.L."/>
            <person name="Zhou L."/>
            <person name="Schneider D.J."/>
            <person name="Cartinhour S.W."/>
            <person name="Nelson W.C."/>
            <person name="Weidman J."/>
            <person name="Watkins K."/>
            <person name="Tran K."/>
            <person name="Khouri H."/>
            <person name="Pierson E.A."/>
            <person name="Pierson L.S.III."/>
            <person name="Thomashow L.S."/>
            <person name="Loper J.E."/>
        </authorList>
    </citation>
    <scope>NUCLEOTIDE SEQUENCE [LARGE SCALE GENOMIC DNA]</scope>
    <source>
        <strain evidence="2">ATCC BAA-477 / NRRL B-23932 / Pf-5</strain>
    </source>
</reference>
<dbReference type="Proteomes" id="UP000008540">
    <property type="component" value="Chromosome"/>
</dbReference>
<accession>Q4KF85</accession>
<dbReference type="KEGG" id="pfl:PFL_1979"/>
<organism evidence="1 2">
    <name type="scientific">Pseudomonas fluorescens (strain ATCC BAA-477 / NRRL B-23932 / Pf-5)</name>
    <dbReference type="NCBI Taxonomy" id="220664"/>
    <lineage>
        <taxon>Bacteria</taxon>
        <taxon>Pseudomonadati</taxon>
        <taxon>Pseudomonadota</taxon>
        <taxon>Gammaproteobacteria</taxon>
        <taxon>Pseudomonadales</taxon>
        <taxon>Pseudomonadaceae</taxon>
        <taxon>Pseudomonas</taxon>
    </lineage>
</organism>
<protein>
    <submittedName>
        <fullName evidence="1">Uncharacterized protein</fullName>
    </submittedName>
</protein>
<dbReference type="RefSeq" id="WP_011060298.1">
    <property type="nucleotide sequence ID" value="NC_004129.6"/>
</dbReference>
<evidence type="ECO:0000313" key="1">
    <source>
        <dbReference type="EMBL" id="AAY91266.1"/>
    </source>
</evidence>
<sequence>MDRRKIETPEESGAMHEQIRRQGESALLCNASSIATLVNNSLCCAAAGITALRSSSTEALTPHEKLREAANPDATLIAQIRPPAQLVEGYTHLPGYMAEHADKNDQGGNHAR</sequence>
<gene>
    <name evidence="1" type="ordered locus">PFL_1979</name>
</gene>
<proteinExistence type="predicted"/>
<dbReference type="AlphaFoldDB" id="Q4KF85"/>
<dbReference type="EMBL" id="CP000076">
    <property type="protein sequence ID" value="AAY91266.1"/>
    <property type="molecule type" value="Genomic_DNA"/>
</dbReference>
<dbReference type="HOGENOM" id="CLU_2143679_0_0_6"/>
<evidence type="ECO:0000313" key="2">
    <source>
        <dbReference type="Proteomes" id="UP000008540"/>
    </source>
</evidence>